<accession>A0A7R7GS03</accession>
<evidence type="ECO:0008006" key="3">
    <source>
        <dbReference type="Google" id="ProtNLM"/>
    </source>
</evidence>
<name>A0A7R7GS03_9MYCO</name>
<dbReference type="InterPro" id="IPR042208">
    <property type="entry name" value="D-ser_dehydrat-like_sf"/>
</dbReference>
<evidence type="ECO:0000313" key="1">
    <source>
        <dbReference type="EMBL" id="BCO35008.1"/>
    </source>
</evidence>
<protein>
    <recommendedName>
        <fullName evidence="3">D-serine dehydratase-like domain-containing protein</fullName>
    </recommendedName>
</protein>
<dbReference type="OrthoDB" id="9811417at2"/>
<gene>
    <name evidence="1" type="ORF">MHEC_14410</name>
</gene>
<dbReference type="Proteomes" id="UP000595446">
    <property type="component" value="Chromosome"/>
</dbReference>
<dbReference type="Gene3D" id="2.40.37.20">
    <property type="entry name" value="D-serine dehydratase-like domain"/>
    <property type="match status" value="1"/>
</dbReference>
<evidence type="ECO:0000313" key="2">
    <source>
        <dbReference type="Proteomes" id="UP000595446"/>
    </source>
</evidence>
<dbReference type="EMBL" id="AP024237">
    <property type="protein sequence ID" value="BCO35008.1"/>
    <property type="molecule type" value="Genomic_DNA"/>
</dbReference>
<dbReference type="RefSeq" id="WP_142358673.1">
    <property type="nucleotide sequence ID" value="NZ_AP024237.1"/>
</dbReference>
<dbReference type="AlphaFoldDB" id="A0A7R7GS03"/>
<organism evidence="1 2">
    <name type="scientific">Mycobacterium heckeshornense</name>
    <dbReference type="NCBI Taxonomy" id="110505"/>
    <lineage>
        <taxon>Bacteria</taxon>
        <taxon>Bacillati</taxon>
        <taxon>Actinomycetota</taxon>
        <taxon>Actinomycetes</taxon>
        <taxon>Mycobacteriales</taxon>
        <taxon>Mycobacteriaceae</taxon>
        <taxon>Mycobacterium</taxon>
    </lineage>
</organism>
<sequence>MCLGERVELLTPHCDPTVYRYDAYHVVNGDRLTVIVPIEAARAGR</sequence>
<keyword evidence="2" id="KW-1185">Reference proteome</keyword>
<proteinExistence type="predicted"/>
<reference evidence="1 2" key="1">
    <citation type="submission" date="2020-12" db="EMBL/GenBank/DDBJ databases">
        <title>Complete genome sequence of Mycobacterium heckeshornense JCM 15655T, closely related to a pathogenic non-tuberculous mycobacterial species Mycobacterium xenopi.</title>
        <authorList>
            <person name="Yoshida M."/>
            <person name="Fukano H."/>
            <person name="Asakura T."/>
            <person name="Suzuki M."/>
            <person name="Hoshino Y."/>
        </authorList>
    </citation>
    <scope>NUCLEOTIDE SEQUENCE [LARGE SCALE GENOMIC DNA]</scope>
    <source>
        <strain evidence="1 2">JCM 15655</strain>
    </source>
</reference>